<keyword evidence="8" id="KW-0460">Magnesium</keyword>
<evidence type="ECO:0000259" key="12">
    <source>
        <dbReference type="PROSITE" id="PS51462"/>
    </source>
</evidence>
<sequence length="133" mass="15122">MNEVVAALICRGERLMICQRPEGKAQALLWELAGGKVEPGETKEHALAREFREELGVELKVGSAYMEVTHSHELGVIHLTVFSAEIAAGEPKLLEHRDLRWVTAEELEQYEFCPTDIPVLQRWKQEMQRAANE</sequence>
<evidence type="ECO:0000256" key="2">
    <source>
        <dbReference type="ARBA" id="ARBA00005582"/>
    </source>
</evidence>
<dbReference type="EMBL" id="DWWA01000023">
    <property type="protein sequence ID" value="HJC72088.1"/>
    <property type="molecule type" value="Genomic_DNA"/>
</dbReference>
<evidence type="ECO:0000256" key="9">
    <source>
        <dbReference type="ARBA" id="ARBA00023204"/>
    </source>
</evidence>
<dbReference type="GO" id="GO:0044716">
    <property type="term" value="F:8-oxo-GDP phosphatase activity"/>
    <property type="evidence" value="ECO:0007669"/>
    <property type="project" value="TreeGrafter"/>
</dbReference>
<accession>A0A9D2TKH4</accession>
<evidence type="ECO:0000313" key="13">
    <source>
        <dbReference type="EMBL" id="HJC72088.1"/>
    </source>
</evidence>
<dbReference type="CDD" id="cd03425">
    <property type="entry name" value="NUDIX_MutT_NudA_like"/>
    <property type="match status" value="1"/>
</dbReference>
<keyword evidence="9" id="KW-0234">DNA repair</keyword>
<dbReference type="InterPro" id="IPR029119">
    <property type="entry name" value="MutY_C"/>
</dbReference>
<name>A0A9D2TKH4_9FIRM</name>
<evidence type="ECO:0000256" key="7">
    <source>
        <dbReference type="ARBA" id="ARBA00022801"/>
    </source>
</evidence>
<reference evidence="13" key="1">
    <citation type="journal article" date="2021" name="PeerJ">
        <title>Extensive microbial diversity within the chicken gut microbiome revealed by metagenomics and culture.</title>
        <authorList>
            <person name="Gilroy R."/>
            <person name="Ravi A."/>
            <person name="Getino M."/>
            <person name="Pursley I."/>
            <person name="Horton D.L."/>
            <person name="Alikhan N.F."/>
            <person name="Baker D."/>
            <person name="Gharbi K."/>
            <person name="Hall N."/>
            <person name="Watson M."/>
            <person name="Adriaenssens E.M."/>
            <person name="Foster-Nyarko E."/>
            <person name="Jarju S."/>
            <person name="Secka A."/>
            <person name="Antonio M."/>
            <person name="Oren A."/>
            <person name="Chaudhuri R.R."/>
            <person name="La Ragione R."/>
            <person name="Hildebrand F."/>
            <person name="Pallen M.J."/>
        </authorList>
    </citation>
    <scope>NUCLEOTIDE SEQUENCE</scope>
    <source>
        <strain evidence="13">5933</strain>
    </source>
</reference>
<evidence type="ECO:0000256" key="1">
    <source>
        <dbReference type="ARBA" id="ARBA00001946"/>
    </source>
</evidence>
<dbReference type="Gene3D" id="3.90.79.10">
    <property type="entry name" value="Nucleoside Triphosphate Pyrophosphohydrolase"/>
    <property type="match status" value="1"/>
</dbReference>
<dbReference type="PANTHER" id="PTHR47707:SF1">
    <property type="entry name" value="NUDIX HYDROLASE FAMILY PROTEIN"/>
    <property type="match status" value="1"/>
</dbReference>
<dbReference type="InterPro" id="IPR020084">
    <property type="entry name" value="NUDIX_hydrolase_CS"/>
</dbReference>
<dbReference type="PRINTS" id="PR00502">
    <property type="entry name" value="NUDIXFAMILY"/>
</dbReference>
<dbReference type="InterPro" id="IPR000086">
    <property type="entry name" value="NUDIX_hydrolase_dom"/>
</dbReference>
<evidence type="ECO:0000256" key="3">
    <source>
        <dbReference type="ARBA" id="ARBA00022457"/>
    </source>
</evidence>
<dbReference type="InterPro" id="IPR020476">
    <property type="entry name" value="Nudix_hydrolase"/>
</dbReference>
<evidence type="ECO:0000313" key="14">
    <source>
        <dbReference type="Proteomes" id="UP000823918"/>
    </source>
</evidence>
<organism evidence="13 14">
    <name type="scientific">Candidatus Ruthenibacterium merdavium</name>
    <dbReference type="NCBI Taxonomy" id="2838752"/>
    <lineage>
        <taxon>Bacteria</taxon>
        <taxon>Bacillati</taxon>
        <taxon>Bacillota</taxon>
        <taxon>Clostridia</taxon>
        <taxon>Eubacteriales</taxon>
        <taxon>Oscillospiraceae</taxon>
        <taxon>Ruthenibacterium</taxon>
    </lineage>
</organism>
<evidence type="ECO:0000256" key="4">
    <source>
        <dbReference type="ARBA" id="ARBA00022705"/>
    </source>
</evidence>
<evidence type="ECO:0000256" key="6">
    <source>
        <dbReference type="ARBA" id="ARBA00022763"/>
    </source>
</evidence>
<comment type="catalytic activity">
    <reaction evidence="10">
        <text>8-oxo-dGTP + H2O = 8-oxo-dGMP + diphosphate + H(+)</text>
        <dbReference type="Rhea" id="RHEA:31575"/>
        <dbReference type="ChEBI" id="CHEBI:15377"/>
        <dbReference type="ChEBI" id="CHEBI:15378"/>
        <dbReference type="ChEBI" id="CHEBI:33019"/>
        <dbReference type="ChEBI" id="CHEBI:63224"/>
        <dbReference type="ChEBI" id="CHEBI:77896"/>
        <dbReference type="EC" id="3.6.1.55"/>
    </reaction>
</comment>
<reference evidence="13" key="2">
    <citation type="submission" date="2021-04" db="EMBL/GenBank/DDBJ databases">
        <authorList>
            <person name="Gilroy R."/>
        </authorList>
    </citation>
    <scope>NUCLEOTIDE SEQUENCE</scope>
    <source>
        <strain evidence="13">5933</strain>
    </source>
</reference>
<evidence type="ECO:0000256" key="10">
    <source>
        <dbReference type="ARBA" id="ARBA00035861"/>
    </source>
</evidence>
<comment type="similarity">
    <text evidence="2">Belongs to the Nudix hydrolase family.</text>
</comment>
<comment type="cofactor">
    <cofactor evidence="1">
        <name>Mg(2+)</name>
        <dbReference type="ChEBI" id="CHEBI:18420"/>
    </cofactor>
</comment>
<keyword evidence="5" id="KW-0479">Metal-binding</keyword>
<dbReference type="PROSITE" id="PS00893">
    <property type="entry name" value="NUDIX_BOX"/>
    <property type="match status" value="1"/>
</dbReference>
<dbReference type="Pfam" id="PF14815">
    <property type="entry name" value="NUDIX_4"/>
    <property type="match status" value="1"/>
</dbReference>
<dbReference type="PROSITE" id="PS51462">
    <property type="entry name" value="NUDIX"/>
    <property type="match status" value="1"/>
</dbReference>
<feature type="domain" description="Nudix hydrolase" evidence="12">
    <location>
        <begin position="1"/>
        <end position="125"/>
    </location>
</feature>
<keyword evidence="7" id="KW-0378">Hydrolase</keyword>
<dbReference type="GO" id="GO:0006260">
    <property type="term" value="P:DNA replication"/>
    <property type="evidence" value="ECO:0007669"/>
    <property type="project" value="UniProtKB-KW"/>
</dbReference>
<keyword evidence="6" id="KW-0227">DNA damage</keyword>
<keyword evidence="4" id="KW-0235">DNA replication</keyword>
<dbReference type="PANTHER" id="PTHR47707">
    <property type="entry name" value="8-OXO-DGTP DIPHOSPHATASE"/>
    <property type="match status" value="1"/>
</dbReference>
<protein>
    <recommendedName>
        <fullName evidence="11">8-oxo-dGTP diphosphatase</fullName>
        <ecNumber evidence="11">3.6.1.55</ecNumber>
    </recommendedName>
</protein>
<dbReference type="GO" id="GO:0035539">
    <property type="term" value="F:8-oxo-7,8-dihydrodeoxyguanosine triphosphate pyrophosphatase activity"/>
    <property type="evidence" value="ECO:0007669"/>
    <property type="project" value="UniProtKB-EC"/>
</dbReference>
<keyword evidence="3" id="KW-0515">Mutator protein</keyword>
<dbReference type="EC" id="3.6.1.55" evidence="11"/>
<dbReference type="AlphaFoldDB" id="A0A9D2TKH4"/>
<dbReference type="InterPro" id="IPR015797">
    <property type="entry name" value="NUDIX_hydrolase-like_dom_sf"/>
</dbReference>
<proteinExistence type="inferred from homology"/>
<dbReference type="GO" id="GO:0008413">
    <property type="term" value="F:8-oxo-7,8-dihydroguanosine triphosphate pyrophosphatase activity"/>
    <property type="evidence" value="ECO:0007669"/>
    <property type="project" value="TreeGrafter"/>
</dbReference>
<dbReference type="GO" id="GO:0044715">
    <property type="term" value="F:8-oxo-dGDP phosphatase activity"/>
    <property type="evidence" value="ECO:0007669"/>
    <property type="project" value="TreeGrafter"/>
</dbReference>
<dbReference type="InterPro" id="IPR047127">
    <property type="entry name" value="MutT-like"/>
</dbReference>
<dbReference type="GO" id="GO:0006281">
    <property type="term" value="P:DNA repair"/>
    <property type="evidence" value="ECO:0007669"/>
    <property type="project" value="UniProtKB-KW"/>
</dbReference>
<evidence type="ECO:0000256" key="5">
    <source>
        <dbReference type="ARBA" id="ARBA00022723"/>
    </source>
</evidence>
<dbReference type="Proteomes" id="UP000823918">
    <property type="component" value="Unassembled WGS sequence"/>
</dbReference>
<evidence type="ECO:0000256" key="11">
    <source>
        <dbReference type="ARBA" id="ARBA00038905"/>
    </source>
</evidence>
<comment type="caution">
    <text evidence="13">The sequence shown here is derived from an EMBL/GenBank/DDBJ whole genome shotgun (WGS) entry which is preliminary data.</text>
</comment>
<dbReference type="GO" id="GO:0046872">
    <property type="term" value="F:metal ion binding"/>
    <property type="evidence" value="ECO:0007669"/>
    <property type="project" value="UniProtKB-KW"/>
</dbReference>
<evidence type="ECO:0000256" key="8">
    <source>
        <dbReference type="ARBA" id="ARBA00022842"/>
    </source>
</evidence>
<dbReference type="SUPFAM" id="SSF55811">
    <property type="entry name" value="Nudix"/>
    <property type="match status" value="1"/>
</dbReference>
<gene>
    <name evidence="13" type="ORF">H9698_04750</name>
</gene>